<dbReference type="Gene3D" id="3.60.120.10">
    <property type="entry name" value="Anthranilate synthase"/>
    <property type="match status" value="1"/>
</dbReference>
<evidence type="ECO:0000256" key="14">
    <source>
        <dbReference type="ARBA" id="ARBA00047683"/>
    </source>
</evidence>
<evidence type="ECO:0000313" key="19">
    <source>
        <dbReference type="Proteomes" id="UP001597260"/>
    </source>
</evidence>
<dbReference type="Pfam" id="PF04715">
    <property type="entry name" value="Anth_synt_I_N"/>
    <property type="match status" value="1"/>
</dbReference>
<dbReference type="InterPro" id="IPR019999">
    <property type="entry name" value="Anth_synth_I-like"/>
</dbReference>
<dbReference type="InterPro" id="IPR006805">
    <property type="entry name" value="Anth_synth_I_N"/>
</dbReference>
<keyword evidence="10 15" id="KW-0460">Magnesium</keyword>
<evidence type="ECO:0000256" key="3">
    <source>
        <dbReference type="ARBA" id="ARBA00009562"/>
    </source>
</evidence>
<evidence type="ECO:0000256" key="1">
    <source>
        <dbReference type="ARBA" id="ARBA00001946"/>
    </source>
</evidence>
<dbReference type="GO" id="GO:0004049">
    <property type="term" value="F:anthranilate synthase activity"/>
    <property type="evidence" value="ECO:0007669"/>
    <property type="project" value="UniProtKB-EC"/>
</dbReference>
<dbReference type="SUPFAM" id="SSF56322">
    <property type="entry name" value="ADC synthase"/>
    <property type="match status" value="1"/>
</dbReference>
<keyword evidence="19" id="KW-1185">Reference proteome</keyword>
<evidence type="ECO:0000313" key="18">
    <source>
        <dbReference type="EMBL" id="MFD1324944.1"/>
    </source>
</evidence>
<organism evidence="18 19">
    <name type="scientific">Micromonospora sonneratiae</name>
    <dbReference type="NCBI Taxonomy" id="1184706"/>
    <lineage>
        <taxon>Bacteria</taxon>
        <taxon>Bacillati</taxon>
        <taxon>Actinomycetota</taxon>
        <taxon>Actinomycetes</taxon>
        <taxon>Micromonosporales</taxon>
        <taxon>Micromonosporaceae</taxon>
        <taxon>Micromonospora</taxon>
    </lineage>
</organism>
<evidence type="ECO:0000256" key="15">
    <source>
        <dbReference type="RuleBase" id="RU364045"/>
    </source>
</evidence>
<evidence type="ECO:0000256" key="5">
    <source>
        <dbReference type="ARBA" id="ARBA00012266"/>
    </source>
</evidence>
<feature type="domain" description="Anthranilate synthase component I N-terminal" evidence="17">
    <location>
        <begin position="33"/>
        <end position="178"/>
    </location>
</feature>
<keyword evidence="9 15" id="KW-0822">Tryptophan biosynthesis</keyword>
<evidence type="ECO:0000256" key="10">
    <source>
        <dbReference type="ARBA" id="ARBA00022842"/>
    </source>
</evidence>
<comment type="subunit">
    <text evidence="4 15">Heterotetramer consisting of two non-identical subunits: a beta subunit (TrpG) and a large alpha subunit (TrpE).</text>
</comment>
<dbReference type="RefSeq" id="WP_377576422.1">
    <property type="nucleotide sequence ID" value="NZ_JBHTMP010000062.1"/>
</dbReference>
<evidence type="ECO:0000256" key="7">
    <source>
        <dbReference type="ARBA" id="ARBA00022605"/>
    </source>
</evidence>
<dbReference type="PANTHER" id="PTHR11236">
    <property type="entry name" value="AMINOBENZOATE/ANTHRANILATE SYNTHASE"/>
    <property type="match status" value="1"/>
</dbReference>
<feature type="domain" description="Chorismate-utilising enzyme C-terminal" evidence="16">
    <location>
        <begin position="244"/>
        <end position="500"/>
    </location>
</feature>
<accession>A0ABW3YP02</accession>
<reference evidence="19" key="1">
    <citation type="journal article" date="2019" name="Int. J. Syst. Evol. Microbiol.">
        <title>The Global Catalogue of Microorganisms (GCM) 10K type strain sequencing project: providing services to taxonomists for standard genome sequencing and annotation.</title>
        <authorList>
            <consortium name="The Broad Institute Genomics Platform"/>
            <consortium name="The Broad Institute Genome Sequencing Center for Infectious Disease"/>
            <person name="Wu L."/>
            <person name="Ma J."/>
        </authorList>
    </citation>
    <scope>NUCLEOTIDE SEQUENCE [LARGE SCALE GENOMIC DNA]</scope>
    <source>
        <strain evidence="19">JCM 31037</strain>
    </source>
</reference>
<evidence type="ECO:0000259" key="17">
    <source>
        <dbReference type="Pfam" id="PF04715"/>
    </source>
</evidence>
<dbReference type="InterPro" id="IPR005801">
    <property type="entry name" value="ADC_synthase"/>
</dbReference>
<comment type="function">
    <text evidence="13 15">Part of a heterotetrameric complex that catalyzes the two-step biosynthesis of anthranilate, an intermediate in the biosynthesis of L-tryptophan. In the first step, the glutamine-binding beta subunit (TrpG) of anthranilate synthase (AS) provides the glutamine amidotransferase activity which generates ammonia as a substrate that, along with chorismate, is used in the second step, catalyzed by the large alpha subunit of AS (TrpE) to produce anthranilate. In the absence of TrpG, TrpE can synthesize anthranilate directly from chorismate and high concentrations of ammonia.</text>
</comment>
<keyword evidence="12 15" id="KW-0456">Lyase</keyword>
<keyword evidence="7 15" id="KW-0028">Amino-acid biosynthesis</keyword>
<evidence type="ECO:0000256" key="4">
    <source>
        <dbReference type="ARBA" id="ARBA00011575"/>
    </source>
</evidence>
<proteinExistence type="inferred from homology"/>
<dbReference type="InterPro" id="IPR015890">
    <property type="entry name" value="Chorismate_C"/>
</dbReference>
<dbReference type="NCBIfam" id="TIGR00564">
    <property type="entry name" value="trpE_most"/>
    <property type="match status" value="1"/>
</dbReference>
<dbReference type="PANTHER" id="PTHR11236:SF46">
    <property type="entry name" value="ANTHRANILATE SYNTHASE COMPONENT 1"/>
    <property type="match status" value="1"/>
</dbReference>
<evidence type="ECO:0000256" key="9">
    <source>
        <dbReference type="ARBA" id="ARBA00022822"/>
    </source>
</evidence>
<dbReference type="InterPro" id="IPR005256">
    <property type="entry name" value="Anth_synth_I_PabB"/>
</dbReference>
<comment type="cofactor">
    <cofactor evidence="1 15">
        <name>Mg(2+)</name>
        <dbReference type="ChEBI" id="CHEBI:18420"/>
    </cofactor>
</comment>
<sequence>MTSGAVSPDEATFHDLARRRRVVPVTRRLLADGETPIGVYRKLAGGPGTFLLESAEQGAGSAGIAWSRYSFIGVRSSGTLIERDGRAHWLGTPPAGLPTDGDPVTVLRDTVAALVGPGGPVTGPTMPPLTGGMVGYLGYDLVRRFERLPALAENDLGVPELGMMLATDLVVLDHFEGSAILVANAVLPALDDPDRDRLAAAAYHQAVGRLDAMTSALSRPIPPMISTVESPPPGEVISRTPDGGYQKAVEVAKEAIRAGECFQIVLAQRFERQTEADPLDVYRVLRATNPSPYMYLLRFDGFDIVGSSPEAHLKVTGAAGGVQRAMLHPIAGTRPRGGTPEADSRLAAELIADPKERSEHVMLVDLGRNDLGRVCRPGTVEVPEFATIERYSHVMHIVSTVVGTLREDRTAFDALAATFPAGTLSGAPKVRAMEIIEELEPTRRGLYGGTVGYFGFGGDMDMAIAIRTALFRNGRAYVQAGAGIVADSDPAAEDRETRSKAAAVLAAIAAAETLRPAR</sequence>
<evidence type="ECO:0000256" key="12">
    <source>
        <dbReference type="ARBA" id="ARBA00023239"/>
    </source>
</evidence>
<name>A0ABW3YP02_9ACTN</name>
<comment type="similarity">
    <text evidence="3 15">Belongs to the anthranilate synthase component I family.</text>
</comment>
<evidence type="ECO:0000256" key="13">
    <source>
        <dbReference type="ARBA" id="ARBA00025634"/>
    </source>
</evidence>
<evidence type="ECO:0000256" key="11">
    <source>
        <dbReference type="ARBA" id="ARBA00023141"/>
    </source>
</evidence>
<keyword evidence="11 15" id="KW-0057">Aromatic amino acid biosynthesis</keyword>
<dbReference type="EMBL" id="JBHTMP010000062">
    <property type="protein sequence ID" value="MFD1324944.1"/>
    <property type="molecule type" value="Genomic_DNA"/>
</dbReference>
<dbReference type="Proteomes" id="UP001597260">
    <property type="component" value="Unassembled WGS sequence"/>
</dbReference>
<dbReference type="EC" id="4.1.3.27" evidence="5 15"/>
<evidence type="ECO:0000256" key="8">
    <source>
        <dbReference type="ARBA" id="ARBA00022723"/>
    </source>
</evidence>
<dbReference type="PRINTS" id="PR00095">
    <property type="entry name" value="ANTSNTHASEI"/>
</dbReference>
<dbReference type="Pfam" id="PF00425">
    <property type="entry name" value="Chorismate_bind"/>
    <property type="match status" value="1"/>
</dbReference>
<evidence type="ECO:0000256" key="2">
    <source>
        <dbReference type="ARBA" id="ARBA00004873"/>
    </source>
</evidence>
<keyword evidence="8 15" id="KW-0479">Metal-binding</keyword>
<dbReference type="NCBIfam" id="NF010086">
    <property type="entry name" value="PRK13571.1"/>
    <property type="match status" value="1"/>
</dbReference>
<gene>
    <name evidence="15" type="primary">trpE</name>
    <name evidence="18" type="ORF">ACFQ4H_28050</name>
</gene>
<evidence type="ECO:0000259" key="16">
    <source>
        <dbReference type="Pfam" id="PF00425"/>
    </source>
</evidence>
<evidence type="ECO:0000256" key="6">
    <source>
        <dbReference type="ARBA" id="ARBA00020653"/>
    </source>
</evidence>
<comment type="caution">
    <text evidence="18">The sequence shown here is derived from an EMBL/GenBank/DDBJ whole genome shotgun (WGS) entry which is preliminary data.</text>
</comment>
<comment type="pathway">
    <text evidence="2 15">Amino-acid biosynthesis; L-tryptophan biosynthesis; L-tryptophan from chorismate: step 1/5.</text>
</comment>
<comment type="catalytic activity">
    <reaction evidence="14 15">
        <text>chorismate + L-glutamine = anthranilate + pyruvate + L-glutamate + H(+)</text>
        <dbReference type="Rhea" id="RHEA:21732"/>
        <dbReference type="ChEBI" id="CHEBI:15361"/>
        <dbReference type="ChEBI" id="CHEBI:15378"/>
        <dbReference type="ChEBI" id="CHEBI:16567"/>
        <dbReference type="ChEBI" id="CHEBI:29748"/>
        <dbReference type="ChEBI" id="CHEBI:29985"/>
        <dbReference type="ChEBI" id="CHEBI:58359"/>
        <dbReference type="EC" id="4.1.3.27"/>
    </reaction>
</comment>
<protein>
    <recommendedName>
        <fullName evidence="6 15">Anthranilate synthase component 1</fullName>
        <ecNumber evidence="5 15">4.1.3.27</ecNumber>
    </recommendedName>
</protein>